<dbReference type="InterPro" id="IPR052016">
    <property type="entry name" value="Bact_Sigma-Reg"/>
</dbReference>
<dbReference type="SUPFAM" id="SSF52172">
    <property type="entry name" value="CheY-like"/>
    <property type="match status" value="1"/>
</dbReference>
<dbReference type="PANTHER" id="PTHR43156">
    <property type="entry name" value="STAGE II SPORULATION PROTEIN E-RELATED"/>
    <property type="match status" value="1"/>
</dbReference>
<evidence type="ECO:0000313" key="7">
    <source>
        <dbReference type="Proteomes" id="UP001339962"/>
    </source>
</evidence>
<evidence type="ECO:0000313" key="5">
    <source>
        <dbReference type="EMBL" id="MED5051675.1"/>
    </source>
</evidence>
<evidence type="ECO:0000256" key="2">
    <source>
        <dbReference type="PROSITE-ProRule" id="PRU00169"/>
    </source>
</evidence>
<sequence>MNIVVIEENQAAVMKMKEMLKKIKGISIQVFDQMDKAHAYMLQEKQVDAVLANVQALLAAQTERKPSIFFQKDILVVAMIECDDEIEYVLEAEAFDYIRKPFTTTELISRIRLAYRQKQRTDESKRMRIVHIEKDRQLLELKRKMEKDLQLARCIQEGMLPSSIYNEEICVYGKYIPSSQLSGDLYYWNQVSPHEYAFIVIDVMGHGVAAALVAMSIRSLLPGLMMRVTDPLRVVYELNRHTLRLFENRSYLTAFYGVVNTKRKTLEYVNAGHPPALLLEGREMKRLKEGGIPIGIVPQFSYKKEKLQFSGPVYLAIYTDGMIEATGGEWESYVERILPNCRSFQEFVQQLEGKMNHQRFGDDDMTFVGMHIF</sequence>
<gene>
    <name evidence="5" type="ORF">P9850_07335</name>
    <name evidence="4" type="ORF">PNH38_16705</name>
</gene>
<keyword evidence="1" id="KW-0378">Hydrolase</keyword>
<protein>
    <submittedName>
        <fullName evidence="5">SpoIIE family protein phosphatase</fullName>
    </submittedName>
</protein>
<organism evidence="5 7">
    <name type="scientific">Anoxybacteroides rupiense</name>
    <dbReference type="NCBI Taxonomy" id="311460"/>
    <lineage>
        <taxon>Bacteria</taxon>
        <taxon>Bacillati</taxon>
        <taxon>Bacillota</taxon>
        <taxon>Bacilli</taxon>
        <taxon>Bacillales</taxon>
        <taxon>Anoxybacillaceae</taxon>
        <taxon>Anoxybacteroides</taxon>
    </lineage>
</organism>
<dbReference type="Proteomes" id="UP001213979">
    <property type="component" value="Unassembled WGS sequence"/>
</dbReference>
<dbReference type="AlphaFoldDB" id="A0ABD5ITN9"/>
<dbReference type="Gene3D" id="3.60.40.10">
    <property type="entry name" value="PPM-type phosphatase domain"/>
    <property type="match status" value="1"/>
</dbReference>
<dbReference type="PROSITE" id="PS50110">
    <property type="entry name" value="RESPONSE_REGULATORY"/>
    <property type="match status" value="1"/>
</dbReference>
<dbReference type="InterPro" id="IPR036457">
    <property type="entry name" value="PPM-type-like_dom_sf"/>
</dbReference>
<dbReference type="Proteomes" id="UP001339962">
    <property type="component" value="Unassembled WGS sequence"/>
</dbReference>
<proteinExistence type="predicted"/>
<dbReference type="Gene3D" id="3.40.50.2300">
    <property type="match status" value="1"/>
</dbReference>
<dbReference type="InterPro" id="IPR011006">
    <property type="entry name" value="CheY-like_superfamily"/>
</dbReference>
<comment type="caution">
    <text evidence="5">The sequence shown here is derived from an EMBL/GenBank/DDBJ whole genome shotgun (WGS) entry which is preliminary data.</text>
</comment>
<dbReference type="PANTHER" id="PTHR43156:SF14">
    <property type="entry name" value="PHOSPHOSERINE PHOSPHATASE RSBP"/>
    <property type="match status" value="1"/>
</dbReference>
<dbReference type="EMBL" id="JARTLI010000008">
    <property type="protein sequence ID" value="MED5051675.1"/>
    <property type="molecule type" value="Genomic_DNA"/>
</dbReference>
<evidence type="ECO:0000313" key="6">
    <source>
        <dbReference type="Proteomes" id="UP001213979"/>
    </source>
</evidence>
<evidence type="ECO:0000313" key="4">
    <source>
        <dbReference type="EMBL" id="MDE8565487.1"/>
    </source>
</evidence>
<dbReference type="GO" id="GO:0016787">
    <property type="term" value="F:hydrolase activity"/>
    <property type="evidence" value="ECO:0007669"/>
    <property type="project" value="UniProtKB-KW"/>
</dbReference>
<dbReference type="SUPFAM" id="SSF81606">
    <property type="entry name" value="PP2C-like"/>
    <property type="match status" value="1"/>
</dbReference>
<dbReference type="EMBL" id="JAQOTG010000024">
    <property type="protein sequence ID" value="MDE8565487.1"/>
    <property type="molecule type" value="Genomic_DNA"/>
</dbReference>
<name>A0ABD5ITN9_9BACL</name>
<evidence type="ECO:0000259" key="3">
    <source>
        <dbReference type="PROSITE" id="PS50110"/>
    </source>
</evidence>
<reference evidence="4 6" key="1">
    <citation type="submission" date="2023-01" db="EMBL/GenBank/DDBJ databases">
        <title>Genome-based reclassification of Anoxybacillus geothermalis as a later heterotypic synonym of Anoxybacillus rupiensis.</title>
        <authorList>
            <person name="Inan Bektas K."/>
            <person name="Canakci S."/>
            <person name="Belduz A.A."/>
            <person name="Guler H.H."/>
        </authorList>
    </citation>
    <scope>NUCLEOTIDE SEQUENCE [LARGE SCALE GENOMIC DNA]</scope>
    <source>
        <strain evidence="4 6">DSM 17127</strain>
    </source>
</reference>
<dbReference type="InterPro" id="IPR001789">
    <property type="entry name" value="Sig_transdc_resp-reg_receiver"/>
</dbReference>
<accession>A0ABD5ITN9</accession>
<dbReference type="InterPro" id="IPR001932">
    <property type="entry name" value="PPM-type_phosphatase-like_dom"/>
</dbReference>
<dbReference type="SMART" id="SM00331">
    <property type="entry name" value="PP2C_SIG"/>
    <property type="match status" value="1"/>
</dbReference>
<comment type="caution">
    <text evidence="2">Lacks conserved residue(s) required for the propagation of feature annotation.</text>
</comment>
<reference evidence="5 7" key="2">
    <citation type="submission" date="2023-03" db="EMBL/GenBank/DDBJ databases">
        <title>Bacillus Genome Sequencing.</title>
        <authorList>
            <person name="Dunlap C."/>
        </authorList>
    </citation>
    <scope>NUCLEOTIDE SEQUENCE [LARGE SCALE GENOMIC DNA]</scope>
    <source>
        <strain evidence="5 7">NRS-38</strain>
    </source>
</reference>
<dbReference type="RefSeq" id="WP_066147501.1">
    <property type="nucleotide sequence ID" value="NZ_JACIDF010000001.1"/>
</dbReference>
<feature type="domain" description="Response regulatory" evidence="3">
    <location>
        <begin position="2"/>
        <end position="115"/>
    </location>
</feature>
<keyword evidence="6" id="KW-1185">Reference proteome</keyword>
<evidence type="ECO:0000256" key="1">
    <source>
        <dbReference type="ARBA" id="ARBA00022801"/>
    </source>
</evidence>
<dbReference type="Pfam" id="PF07228">
    <property type="entry name" value="SpoIIE"/>
    <property type="match status" value="1"/>
</dbReference>